<sequence length="430" mass="48852">MSTLLPQEILDHVIDHLYDDKATLMACSFASKSLSDASYHHLFHSVFVKMDQDLEVDHTVTVFRKFFAFVSSPTSRANRYIRRLSIESGPNDSAYSRFFAPSFQDIRGLLSCLPSLQSLELRRIRVNPSAVDIIQPPGGRDTQITYRLRSLTFWRCIFEDIPIALPEFLQLTKPHKVSLNNPRRVNVDLEQNHDHISPSASIPRANPSSSVRIENLLFIGRWKLMVRDNNREIELIEHVLHCISHNGHGIHSLRELTFLIGTWPNNPHYYIEKLRGLFLSVFKHTSSLTSFVIGISYGYSFSSNSWSQWLSILSSLPHNTQHIRFEILAFDAIDAASASLPDPAVLRANLLQLASLRTFTLRWGLSEVNMHNGVGDILASRLHELLPDLATRGIVRTEACIMDELHKSSGVPVAEANSPTWLNRPRMGWD</sequence>
<evidence type="ECO:0008006" key="3">
    <source>
        <dbReference type="Google" id="ProtNLM"/>
    </source>
</evidence>
<gene>
    <name evidence="1" type="ORF">QCA50_003407</name>
</gene>
<dbReference type="Proteomes" id="UP001385951">
    <property type="component" value="Unassembled WGS sequence"/>
</dbReference>
<comment type="caution">
    <text evidence="1">The sequence shown here is derived from an EMBL/GenBank/DDBJ whole genome shotgun (WGS) entry which is preliminary data.</text>
</comment>
<accession>A0AAW0GWA6</accession>
<evidence type="ECO:0000313" key="2">
    <source>
        <dbReference type="Proteomes" id="UP001385951"/>
    </source>
</evidence>
<organism evidence="1 2">
    <name type="scientific">Cerrena zonata</name>
    <dbReference type="NCBI Taxonomy" id="2478898"/>
    <lineage>
        <taxon>Eukaryota</taxon>
        <taxon>Fungi</taxon>
        <taxon>Dikarya</taxon>
        <taxon>Basidiomycota</taxon>
        <taxon>Agaricomycotina</taxon>
        <taxon>Agaricomycetes</taxon>
        <taxon>Polyporales</taxon>
        <taxon>Cerrenaceae</taxon>
        <taxon>Cerrena</taxon>
    </lineage>
</organism>
<proteinExistence type="predicted"/>
<evidence type="ECO:0000313" key="1">
    <source>
        <dbReference type="EMBL" id="KAK7693835.1"/>
    </source>
</evidence>
<dbReference type="EMBL" id="JASBNA010000003">
    <property type="protein sequence ID" value="KAK7693835.1"/>
    <property type="molecule type" value="Genomic_DNA"/>
</dbReference>
<protein>
    <recommendedName>
        <fullName evidence="3">F-box domain-containing protein</fullName>
    </recommendedName>
</protein>
<dbReference type="AlphaFoldDB" id="A0AAW0GWA6"/>
<keyword evidence="2" id="KW-1185">Reference proteome</keyword>
<name>A0AAW0GWA6_9APHY</name>
<reference evidence="1 2" key="1">
    <citation type="submission" date="2022-09" db="EMBL/GenBank/DDBJ databases">
        <authorList>
            <person name="Palmer J.M."/>
        </authorList>
    </citation>
    <scope>NUCLEOTIDE SEQUENCE [LARGE SCALE GENOMIC DNA]</scope>
    <source>
        <strain evidence="1 2">DSM 7382</strain>
    </source>
</reference>